<evidence type="ECO:0000256" key="1">
    <source>
        <dbReference type="SAM" id="SignalP"/>
    </source>
</evidence>
<dbReference type="Proteomes" id="UP000183971">
    <property type="component" value="Unassembled WGS sequence"/>
</dbReference>
<proteinExistence type="predicted"/>
<accession>A0A1L7W781</accession>
<organism evidence="2 3">
    <name type="scientific">Fusarium proliferatum (strain ET1)</name>
    <name type="common">Orchid endophyte fungus</name>
    <dbReference type="NCBI Taxonomy" id="1227346"/>
    <lineage>
        <taxon>Eukaryota</taxon>
        <taxon>Fungi</taxon>
        <taxon>Dikarya</taxon>
        <taxon>Ascomycota</taxon>
        <taxon>Pezizomycotina</taxon>
        <taxon>Sordariomycetes</taxon>
        <taxon>Hypocreomycetidae</taxon>
        <taxon>Hypocreales</taxon>
        <taxon>Nectriaceae</taxon>
        <taxon>Fusarium</taxon>
        <taxon>Fusarium fujikuroi species complex</taxon>
    </lineage>
</organism>
<protein>
    <submittedName>
        <fullName evidence="2">Uncharacterized protein</fullName>
    </submittedName>
</protein>
<name>A0A1L7W781_FUSPR</name>
<gene>
    <name evidence="2" type="ORF">FPRO_13054</name>
</gene>
<comment type="caution">
    <text evidence="2">The sequence shown here is derived from an EMBL/GenBank/DDBJ whole genome shotgun (WGS) entry which is preliminary data.</text>
</comment>
<reference evidence="3" key="1">
    <citation type="journal article" date="2016" name="Genome Biol. Evol.">
        <title>Comparative 'omics' of the Fusarium fujikuroi species complex highlights differences in genetic potential and metabolite synthesis.</title>
        <authorList>
            <person name="Niehaus E.-M."/>
            <person name="Muensterkoetter M."/>
            <person name="Proctor R.H."/>
            <person name="Brown D.W."/>
            <person name="Sharon A."/>
            <person name="Idan Y."/>
            <person name="Oren-Young L."/>
            <person name="Sieber C.M."/>
            <person name="Novak O."/>
            <person name="Pencik A."/>
            <person name="Tarkowska D."/>
            <person name="Hromadova K."/>
            <person name="Freeman S."/>
            <person name="Maymon M."/>
            <person name="Elazar M."/>
            <person name="Youssef S.A."/>
            <person name="El-Shabrawy E.S.M."/>
            <person name="Shalaby A.B.A."/>
            <person name="Houterman P."/>
            <person name="Brock N.L."/>
            <person name="Burkhardt I."/>
            <person name="Tsavkelova E.A."/>
            <person name="Dickschat J.S."/>
            <person name="Galuszka P."/>
            <person name="Gueldener U."/>
            <person name="Tudzynski B."/>
        </authorList>
    </citation>
    <scope>NUCLEOTIDE SEQUENCE [LARGE SCALE GENOMIC DNA]</scope>
    <source>
        <strain evidence="3">ET1</strain>
    </source>
</reference>
<evidence type="ECO:0000313" key="2">
    <source>
        <dbReference type="EMBL" id="CZR48444.1"/>
    </source>
</evidence>
<dbReference type="AlphaFoldDB" id="A0A1L7W781"/>
<keyword evidence="1" id="KW-0732">Signal</keyword>
<feature type="chain" id="PRO_5012250741" evidence="1">
    <location>
        <begin position="22"/>
        <end position="164"/>
    </location>
</feature>
<feature type="signal peptide" evidence="1">
    <location>
        <begin position="1"/>
        <end position="21"/>
    </location>
</feature>
<keyword evidence="3" id="KW-1185">Reference proteome</keyword>
<dbReference type="RefSeq" id="XP_031088977.1">
    <property type="nucleotide sequence ID" value="XM_031223638.1"/>
</dbReference>
<evidence type="ECO:0000313" key="3">
    <source>
        <dbReference type="Proteomes" id="UP000183971"/>
    </source>
</evidence>
<sequence length="164" mass="18777">MHVFERALPLALTVFCGVVGGSNCPQGREKEIAVFGRTYLEKMFSTSSIYTPNYCTYFFHRAQITSPTFSIRSPSLRRIWFSSHHPTPLSILLPNRIKAISYSRMNRIQFNNNETKCYLCHKTTEKGCIQLSTEVNVLNFAIINPVHVTEIAQRALDVYGQLLR</sequence>
<dbReference type="EMBL" id="FJOF01000013">
    <property type="protein sequence ID" value="CZR48444.1"/>
    <property type="molecule type" value="Genomic_DNA"/>
</dbReference>
<dbReference type="GeneID" id="42057918"/>
<dbReference type="VEuPathDB" id="FungiDB:FPRO_13054"/>